<dbReference type="Proteomes" id="UP000730618">
    <property type="component" value="Unassembled WGS sequence"/>
</dbReference>
<evidence type="ECO:0000256" key="3">
    <source>
        <dbReference type="ARBA" id="ARBA00023163"/>
    </source>
</evidence>
<evidence type="ECO:0000259" key="4">
    <source>
        <dbReference type="PROSITE" id="PS01124"/>
    </source>
</evidence>
<protein>
    <submittedName>
        <fullName evidence="5">Arabinose operon regulatory protein</fullName>
    </submittedName>
</protein>
<evidence type="ECO:0000256" key="2">
    <source>
        <dbReference type="ARBA" id="ARBA00023125"/>
    </source>
</evidence>
<comment type="caution">
    <text evidence="5">The sequence shown here is derived from an EMBL/GenBank/DDBJ whole genome shotgun (WGS) entry which is preliminary data.</text>
</comment>
<name>A0ABM8VR14_9BACL</name>
<evidence type="ECO:0000313" key="5">
    <source>
        <dbReference type="EMBL" id="CAG7654832.1"/>
    </source>
</evidence>
<dbReference type="InterPro" id="IPR018062">
    <property type="entry name" value="HTH_AraC-typ_CS"/>
</dbReference>
<dbReference type="Pfam" id="PF12833">
    <property type="entry name" value="HTH_18"/>
    <property type="match status" value="1"/>
</dbReference>
<accession>A0ABM8VR14</accession>
<dbReference type="EMBL" id="CAJVCE010000023">
    <property type="protein sequence ID" value="CAG7654832.1"/>
    <property type="molecule type" value="Genomic_DNA"/>
</dbReference>
<organism evidence="5 6">
    <name type="scientific">Paenibacillus allorhizosphaerae</name>
    <dbReference type="NCBI Taxonomy" id="2849866"/>
    <lineage>
        <taxon>Bacteria</taxon>
        <taxon>Bacillati</taxon>
        <taxon>Bacillota</taxon>
        <taxon>Bacilli</taxon>
        <taxon>Bacillales</taxon>
        <taxon>Paenibacillaceae</taxon>
        <taxon>Paenibacillus</taxon>
    </lineage>
</organism>
<feature type="domain" description="HTH araC/xylS-type" evidence="4">
    <location>
        <begin position="173"/>
        <end position="271"/>
    </location>
</feature>
<dbReference type="SMART" id="SM00342">
    <property type="entry name" value="HTH_ARAC"/>
    <property type="match status" value="1"/>
</dbReference>
<evidence type="ECO:0000256" key="1">
    <source>
        <dbReference type="ARBA" id="ARBA00023015"/>
    </source>
</evidence>
<sequence>MEMKRGPIYQFPSADHDLPITIALIGINYCNSNYLNIRKKSRITVLGYVLSGEGNVTLDDSSFHPKKGDVFVLPAGRYHRVFANPESEEPWNYIWFNIKGDLAVALLHAYRLSESIVVSDMSAGLLFQRAIQLAQSEKPQEMLDIMPIIFLQIVIRLSNTKNERKNSYSEEVQKIKHFLNNQIQIPFNSNQLSKHIGLSFKQINRLFKKETGTTVYNYVLMKKIDAAKMMLLDTPLTVNEICYHLGYADPQYFSNLFKKKTGMSPSIFRSQNKTH</sequence>
<dbReference type="InterPro" id="IPR003313">
    <property type="entry name" value="AraC-bd"/>
</dbReference>
<dbReference type="RefSeq" id="WP_218102099.1">
    <property type="nucleotide sequence ID" value="NZ_CAJVCE010000023.1"/>
</dbReference>
<reference evidence="5 6" key="1">
    <citation type="submission" date="2021-06" db="EMBL/GenBank/DDBJ databases">
        <authorList>
            <person name="Criscuolo A."/>
        </authorList>
    </citation>
    <scope>NUCLEOTIDE SEQUENCE [LARGE SCALE GENOMIC DNA]</scope>
    <source>
        <strain evidence="6">CIP 111802</strain>
    </source>
</reference>
<keyword evidence="1" id="KW-0805">Transcription regulation</keyword>
<keyword evidence="6" id="KW-1185">Reference proteome</keyword>
<dbReference type="PROSITE" id="PS00041">
    <property type="entry name" value="HTH_ARAC_FAMILY_1"/>
    <property type="match status" value="1"/>
</dbReference>
<gene>
    <name evidence="5" type="primary">araC_16</name>
    <name evidence="5" type="ORF">PAECIP111802_05898</name>
</gene>
<dbReference type="PROSITE" id="PS01124">
    <property type="entry name" value="HTH_ARAC_FAMILY_2"/>
    <property type="match status" value="1"/>
</dbReference>
<keyword evidence="2" id="KW-0238">DNA-binding</keyword>
<dbReference type="PANTHER" id="PTHR43280">
    <property type="entry name" value="ARAC-FAMILY TRANSCRIPTIONAL REGULATOR"/>
    <property type="match status" value="1"/>
</dbReference>
<evidence type="ECO:0000313" key="6">
    <source>
        <dbReference type="Proteomes" id="UP000730618"/>
    </source>
</evidence>
<dbReference type="Pfam" id="PF02311">
    <property type="entry name" value="AraC_binding"/>
    <property type="match status" value="1"/>
</dbReference>
<dbReference type="InterPro" id="IPR018060">
    <property type="entry name" value="HTH_AraC"/>
</dbReference>
<proteinExistence type="predicted"/>
<dbReference type="PANTHER" id="PTHR43280:SF2">
    <property type="entry name" value="HTH-TYPE TRANSCRIPTIONAL REGULATOR EXSA"/>
    <property type="match status" value="1"/>
</dbReference>
<keyword evidence="3" id="KW-0804">Transcription</keyword>